<feature type="domain" description="IclR-ED" evidence="5">
    <location>
        <begin position="69"/>
        <end position="253"/>
    </location>
</feature>
<dbReference type="InterPro" id="IPR050707">
    <property type="entry name" value="HTH_MetabolicPath_Reg"/>
</dbReference>
<dbReference type="Pfam" id="PF01614">
    <property type="entry name" value="IclR_C"/>
    <property type="match status" value="1"/>
</dbReference>
<dbReference type="SUPFAM" id="SSF55781">
    <property type="entry name" value="GAF domain-like"/>
    <property type="match status" value="1"/>
</dbReference>
<dbReference type="SMART" id="SM00346">
    <property type="entry name" value="HTH_ICLR"/>
    <property type="match status" value="1"/>
</dbReference>
<evidence type="ECO:0000259" key="5">
    <source>
        <dbReference type="PROSITE" id="PS51078"/>
    </source>
</evidence>
<protein>
    <submittedName>
        <fullName evidence="6">IclR family transcriptional regulator</fullName>
    </submittedName>
</protein>
<dbReference type="InterPro" id="IPR005471">
    <property type="entry name" value="Tscrpt_reg_IclR_N"/>
</dbReference>
<name>M0CWE5_9EURY</name>
<evidence type="ECO:0000313" key="6">
    <source>
        <dbReference type="EMBL" id="ELZ27536.1"/>
    </source>
</evidence>
<dbReference type="InterPro" id="IPR036390">
    <property type="entry name" value="WH_DNA-bd_sf"/>
</dbReference>
<dbReference type="GO" id="GO:0003677">
    <property type="term" value="F:DNA binding"/>
    <property type="evidence" value="ECO:0007669"/>
    <property type="project" value="UniProtKB-KW"/>
</dbReference>
<gene>
    <name evidence="6" type="ORF">C475_06440</name>
</gene>
<dbReference type="PROSITE" id="PS51078">
    <property type="entry name" value="ICLR_ED"/>
    <property type="match status" value="1"/>
</dbReference>
<proteinExistence type="predicted"/>
<dbReference type="InterPro" id="IPR036388">
    <property type="entry name" value="WH-like_DNA-bd_sf"/>
</dbReference>
<dbReference type="EMBL" id="AOIU01000013">
    <property type="protein sequence ID" value="ELZ27536.1"/>
    <property type="molecule type" value="Genomic_DNA"/>
</dbReference>
<dbReference type="InterPro" id="IPR014757">
    <property type="entry name" value="Tscrpt_reg_IclR_C"/>
</dbReference>
<dbReference type="InterPro" id="IPR001845">
    <property type="entry name" value="HTH_ArsR_DNA-bd_dom"/>
</dbReference>
<keyword evidence="1" id="KW-0805">Transcription regulation</keyword>
<dbReference type="PANTHER" id="PTHR30136">
    <property type="entry name" value="HELIX-TURN-HELIX TRANSCRIPTIONAL REGULATOR, ICLR FAMILY"/>
    <property type="match status" value="1"/>
</dbReference>
<accession>M0CWE5</accession>
<keyword evidence="7" id="KW-1185">Reference proteome</keyword>
<dbReference type="OrthoDB" id="14763at2157"/>
<sequence>MSENAKHPIKSVGRSVRILETLKDSDWHGVTEISRKVDLNKGSVHHHLSTLKENGFVVEEDGKYRLGMRFLEFGIHARNQMKLYEVAKPKIDELAEETGELANLMIEENGLGVYLYIAGGDQALSLDTKVGTQQYLHTCALGKTILAHLPDPEVDRILQNHGLPEETPNTVTDREDLFRELEQVRERGLAFDGEERAEGIRCVAAPIRTNDGELLGAVSVSGPASRMKQHRFKNEIADLVENTATVIQINATYG</sequence>
<evidence type="ECO:0000256" key="1">
    <source>
        <dbReference type="ARBA" id="ARBA00023015"/>
    </source>
</evidence>
<evidence type="ECO:0000256" key="3">
    <source>
        <dbReference type="ARBA" id="ARBA00023163"/>
    </source>
</evidence>
<organism evidence="6 7">
    <name type="scientific">Halosimplex carlsbadense 2-9-1</name>
    <dbReference type="NCBI Taxonomy" id="797114"/>
    <lineage>
        <taxon>Archaea</taxon>
        <taxon>Methanobacteriati</taxon>
        <taxon>Methanobacteriota</taxon>
        <taxon>Stenosarchaea group</taxon>
        <taxon>Halobacteria</taxon>
        <taxon>Halobacteriales</taxon>
        <taxon>Haloarculaceae</taxon>
        <taxon>Halosimplex</taxon>
    </lineage>
</organism>
<keyword evidence="3" id="KW-0804">Transcription</keyword>
<evidence type="ECO:0000259" key="4">
    <source>
        <dbReference type="PROSITE" id="PS51077"/>
    </source>
</evidence>
<dbReference type="RefSeq" id="WP_006882960.1">
    <property type="nucleotide sequence ID" value="NZ_AOIU01000013.1"/>
</dbReference>
<dbReference type="InterPro" id="IPR011991">
    <property type="entry name" value="ArsR-like_HTH"/>
</dbReference>
<keyword evidence="2" id="KW-0238">DNA-binding</keyword>
<evidence type="ECO:0000256" key="2">
    <source>
        <dbReference type="ARBA" id="ARBA00023125"/>
    </source>
</evidence>
<dbReference type="PROSITE" id="PS51077">
    <property type="entry name" value="HTH_ICLR"/>
    <property type="match status" value="1"/>
</dbReference>
<dbReference type="Gene3D" id="3.30.450.40">
    <property type="match status" value="1"/>
</dbReference>
<comment type="caution">
    <text evidence="6">The sequence shown here is derived from an EMBL/GenBank/DDBJ whole genome shotgun (WGS) entry which is preliminary data.</text>
</comment>
<dbReference type="InterPro" id="IPR029016">
    <property type="entry name" value="GAF-like_dom_sf"/>
</dbReference>
<dbReference type="SUPFAM" id="SSF46785">
    <property type="entry name" value="Winged helix' DNA-binding domain"/>
    <property type="match status" value="1"/>
</dbReference>
<reference evidence="6 7" key="1">
    <citation type="journal article" date="2014" name="PLoS Genet.">
        <title>Phylogenetically driven sequencing of extremely halophilic archaea reveals strategies for static and dynamic osmo-response.</title>
        <authorList>
            <person name="Becker E.A."/>
            <person name="Seitzer P.M."/>
            <person name="Tritt A."/>
            <person name="Larsen D."/>
            <person name="Krusor M."/>
            <person name="Yao A.I."/>
            <person name="Wu D."/>
            <person name="Madern D."/>
            <person name="Eisen J.A."/>
            <person name="Darling A.E."/>
            <person name="Facciotti M.T."/>
        </authorList>
    </citation>
    <scope>NUCLEOTIDE SEQUENCE [LARGE SCALE GENOMIC DNA]</scope>
    <source>
        <strain evidence="6 7">2-9-1</strain>
    </source>
</reference>
<dbReference type="Pfam" id="PF09339">
    <property type="entry name" value="HTH_IclR"/>
    <property type="match status" value="1"/>
</dbReference>
<dbReference type="CDD" id="cd00090">
    <property type="entry name" value="HTH_ARSR"/>
    <property type="match status" value="1"/>
</dbReference>
<dbReference type="SMART" id="SM00418">
    <property type="entry name" value="HTH_ARSR"/>
    <property type="match status" value="1"/>
</dbReference>
<evidence type="ECO:0000313" key="7">
    <source>
        <dbReference type="Proteomes" id="UP000011626"/>
    </source>
</evidence>
<dbReference type="GO" id="GO:0003700">
    <property type="term" value="F:DNA-binding transcription factor activity"/>
    <property type="evidence" value="ECO:0007669"/>
    <property type="project" value="InterPro"/>
</dbReference>
<dbReference type="AlphaFoldDB" id="M0CWE5"/>
<dbReference type="eggNOG" id="arCOG02798">
    <property type="taxonomic scope" value="Archaea"/>
</dbReference>
<dbReference type="GO" id="GO:0045892">
    <property type="term" value="P:negative regulation of DNA-templated transcription"/>
    <property type="evidence" value="ECO:0007669"/>
    <property type="project" value="TreeGrafter"/>
</dbReference>
<dbReference type="Proteomes" id="UP000011626">
    <property type="component" value="Unassembled WGS sequence"/>
</dbReference>
<feature type="domain" description="HTH iclR-type" evidence="4">
    <location>
        <begin position="9"/>
        <end position="68"/>
    </location>
</feature>
<dbReference type="PANTHER" id="PTHR30136:SF35">
    <property type="entry name" value="HTH-TYPE TRANSCRIPTIONAL REGULATOR RV1719"/>
    <property type="match status" value="1"/>
</dbReference>
<dbReference type="Gene3D" id="1.10.10.10">
    <property type="entry name" value="Winged helix-like DNA-binding domain superfamily/Winged helix DNA-binding domain"/>
    <property type="match status" value="1"/>
</dbReference>